<dbReference type="PANTHER" id="PTHR31639">
    <property type="entry name" value="F-BOX PROTEIN-LIKE"/>
    <property type="match status" value="1"/>
</dbReference>
<accession>A0AAV9M7A5</accession>
<dbReference type="Pfam" id="PF24758">
    <property type="entry name" value="LRR_At5g56370"/>
    <property type="match status" value="1"/>
</dbReference>
<dbReference type="EMBL" id="JAWPEI010000003">
    <property type="protein sequence ID" value="KAK4732754.1"/>
    <property type="molecule type" value="Genomic_DNA"/>
</dbReference>
<comment type="caution">
    <text evidence="3">The sequence shown here is derived from an EMBL/GenBank/DDBJ whole genome shotgun (WGS) entry which is preliminary data.</text>
</comment>
<name>A0AAV9M7A5_9SOLN</name>
<dbReference type="InterPro" id="IPR009057">
    <property type="entry name" value="Homeodomain-like_sf"/>
</dbReference>
<protein>
    <submittedName>
        <fullName evidence="3">Uncharacterized protein</fullName>
    </submittedName>
</protein>
<evidence type="ECO:0000313" key="3">
    <source>
        <dbReference type="EMBL" id="KAK4732754.1"/>
    </source>
</evidence>
<dbReference type="SUPFAM" id="SSF81383">
    <property type="entry name" value="F-box domain"/>
    <property type="match status" value="1"/>
</dbReference>
<evidence type="ECO:0000313" key="4">
    <source>
        <dbReference type="Proteomes" id="UP001311915"/>
    </source>
</evidence>
<organism evidence="3 4">
    <name type="scientific">Solanum pinnatisectum</name>
    <name type="common">tansyleaf nightshade</name>
    <dbReference type="NCBI Taxonomy" id="50273"/>
    <lineage>
        <taxon>Eukaryota</taxon>
        <taxon>Viridiplantae</taxon>
        <taxon>Streptophyta</taxon>
        <taxon>Embryophyta</taxon>
        <taxon>Tracheophyta</taxon>
        <taxon>Spermatophyta</taxon>
        <taxon>Magnoliopsida</taxon>
        <taxon>eudicotyledons</taxon>
        <taxon>Gunneridae</taxon>
        <taxon>Pentapetalae</taxon>
        <taxon>asterids</taxon>
        <taxon>lamiids</taxon>
        <taxon>Solanales</taxon>
        <taxon>Solanaceae</taxon>
        <taxon>Solanoideae</taxon>
        <taxon>Solaneae</taxon>
        <taxon>Solanum</taxon>
    </lineage>
</organism>
<evidence type="ECO:0000259" key="2">
    <source>
        <dbReference type="Pfam" id="PF24758"/>
    </source>
</evidence>
<dbReference type="InterPro" id="IPR032675">
    <property type="entry name" value="LRR_dom_sf"/>
</dbReference>
<feature type="domain" description="F-box/LRR-repeat protein 15/At3g58940/PEG3-like LRR" evidence="2">
    <location>
        <begin position="139"/>
        <end position="253"/>
    </location>
</feature>
<sequence>MLEFAERVGWKLQKRDKVLISEFCRAIGVEKRVFKAWLHNNNNNKRKKFAKSDILPECLIQKVLCLFSVKEAAKMSILSKTWLHAWSTLSTLKFTFDYHKGNMRMVDDIMERYKDGKIPIEKFELSNSFFNSEVRHLIDKCLDIALQNGVKDLVFGAYRFPLYHMPVFKILAAKSLRELVLNECDLMHHVSLSSGVMKCKSLRNLSLNEVNLDENMLQPLLNSCPLIVTFNFKYCSGLEKIELLNLRKIKSVSIRTHRQ</sequence>
<reference evidence="3 4" key="1">
    <citation type="submission" date="2023-10" db="EMBL/GenBank/DDBJ databases">
        <title>Genome-Wide Identification Analysis in wild type Solanum Pinnatisectum Reveals Some Genes Defensing Phytophthora Infestans.</title>
        <authorList>
            <person name="Sun C."/>
        </authorList>
    </citation>
    <scope>NUCLEOTIDE SEQUENCE [LARGE SCALE GENOMIC DNA]</scope>
    <source>
        <strain evidence="3">LQN</strain>
        <tissue evidence="3">Leaf</tissue>
    </source>
</reference>
<dbReference type="Proteomes" id="UP001311915">
    <property type="component" value="Unassembled WGS sequence"/>
</dbReference>
<gene>
    <name evidence="3" type="ORF">R3W88_025742</name>
</gene>
<keyword evidence="4" id="KW-1185">Reference proteome</keyword>
<dbReference type="InterPro" id="IPR036047">
    <property type="entry name" value="F-box-like_dom_sf"/>
</dbReference>
<dbReference type="SUPFAM" id="SSF52047">
    <property type="entry name" value="RNI-like"/>
    <property type="match status" value="1"/>
</dbReference>
<evidence type="ECO:0000259" key="1">
    <source>
        <dbReference type="Pfam" id="PF00646"/>
    </source>
</evidence>
<dbReference type="PANTHER" id="PTHR31639:SF293">
    <property type="entry name" value="F-BOX_LRR-REPEAT PROTEIN 13-LIKE"/>
    <property type="match status" value="1"/>
</dbReference>
<dbReference type="Gene3D" id="1.10.10.60">
    <property type="entry name" value="Homeodomain-like"/>
    <property type="match status" value="1"/>
</dbReference>
<dbReference type="AlphaFoldDB" id="A0AAV9M7A5"/>
<dbReference type="Pfam" id="PF00646">
    <property type="entry name" value="F-box"/>
    <property type="match status" value="1"/>
</dbReference>
<feature type="domain" description="F-box" evidence="1">
    <location>
        <begin position="55"/>
        <end position="90"/>
    </location>
</feature>
<dbReference type="InterPro" id="IPR055411">
    <property type="entry name" value="LRR_FXL15/At3g58940/PEG3-like"/>
</dbReference>
<dbReference type="InterPro" id="IPR001810">
    <property type="entry name" value="F-box_dom"/>
</dbReference>
<dbReference type="Gene3D" id="3.80.10.10">
    <property type="entry name" value="Ribonuclease Inhibitor"/>
    <property type="match status" value="1"/>
</dbReference>
<proteinExistence type="predicted"/>
<dbReference type="SUPFAM" id="SSF46689">
    <property type="entry name" value="Homeodomain-like"/>
    <property type="match status" value="1"/>
</dbReference>